<dbReference type="InterPro" id="IPR011991">
    <property type="entry name" value="ArsR-like_HTH"/>
</dbReference>
<dbReference type="PANTHER" id="PTHR33154">
    <property type="entry name" value="TRANSCRIPTIONAL REGULATOR, ARSR FAMILY"/>
    <property type="match status" value="1"/>
</dbReference>
<proteinExistence type="predicted"/>
<dbReference type="eggNOG" id="COG0640">
    <property type="taxonomic scope" value="Bacteria"/>
</dbReference>
<gene>
    <name evidence="5" type="ORF">HY36_04355</name>
</gene>
<dbReference type="InterPro" id="IPR036388">
    <property type="entry name" value="WH-like_DNA-bd_sf"/>
</dbReference>
<evidence type="ECO:0000313" key="6">
    <source>
        <dbReference type="Proteomes" id="UP000024547"/>
    </source>
</evidence>
<dbReference type="PRINTS" id="PR00778">
    <property type="entry name" value="HTHARSR"/>
</dbReference>
<dbReference type="SMART" id="SM00418">
    <property type="entry name" value="HTH_ARSR"/>
    <property type="match status" value="1"/>
</dbReference>
<dbReference type="InterPro" id="IPR051081">
    <property type="entry name" value="HTH_MetalResp_TranReg"/>
</dbReference>
<feature type="domain" description="HTH arsR-type" evidence="4">
    <location>
        <begin position="1"/>
        <end position="89"/>
    </location>
</feature>
<dbReference type="PROSITE" id="PS50987">
    <property type="entry name" value="HTH_ARSR_2"/>
    <property type="match status" value="1"/>
</dbReference>
<dbReference type="Gene3D" id="1.10.10.10">
    <property type="entry name" value="Winged helix-like DNA-binding domain superfamily/Winged helix DNA-binding domain"/>
    <property type="match status" value="1"/>
</dbReference>
<dbReference type="InterPro" id="IPR001845">
    <property type="entry name" value="HTH_ArsR_DNA-bd_dom"/>
</dbReference>
<sequence>MTDPDVFRAIADPTRRQIMALLAGGDLRVSDIASRFDMSRPAVSKHLALLESAQLIRVERQGREAINCLNPDGLKPVAEWLTFFSQFWDDKLLKLKQAVEGSDD</sequence>
<accession>A0A059E295</accession>
<evidence type="ECO:0000256" key="2">
    <source>
        <dbReference type="ARBA" id="ARBA00023125"/>
    </source>
</evidence>
<dbReference type="Proteomes" id="UP000024547">
    <property type="component" value="Unassembled WGS sequence"/>
</dbReference>
<dbReference type="InterPro" id="IPR036390">
    <property type="entry name" value="WH_DNA-bd_sf"/>
</dbReference>
<dbReference type="GO" id="GO:0003677">
    <property type="term" value="F:DNA binding"/>
    <property type="evidence" value="ECO:0007669"/>
    <property type="project" value="UniProtKB-KW"/>
</dbReference>
<keyword evidence="2" id="KW-0238">DNA-binding</keyword>
<dbReference type="CDD" id="cd00090">
    <property type="entry name" value="HTH_ARSR"/>
    <property type="match status" value="1"/>
</dbReference>
<evidence type="ECO:0000259" key="4">
    <source>
        <dbReference type="PROSITE" id="PS50987"/>
    </source>
</evidence>
<comment type="caution">
    <text evidence="5">The sequence shown here is derived from an EMBL/GenBank/DDBJ whole genome shotgun (WGS) entry which is preliminary data.</text>
</comment>
<dbReference type="SUPFAM" id="SSF46785">
    <property type="entry name" value="Winged helix' DNA-binding domain"/>
    <property type="match status" value="1"/>
</dbReference>
<dbReference type="NCBIfam" id="NF033788">
    <property type="entry name" value="HTH_metalloreg"/>
    <property type="match status" value="1"/>
</dbReference>
<reference evidence="5 6" key="1">
    <citation type="journal article" date="2014" name="Antonie Van Leeuwenhoek">
        <title>Hyphomonas beringensis sp. nov. and Hyphomonas chukchiensis sp. nov., isolated from surface seawater of the Bering Sea and Chukchi Sea.</title>
        <authorList>
            <person name="Li C."/>
            <person name="Lai Q."/>
            <person name="Li G."/>
            <person name="Dong C."/>
            <person name="Wang J."/>
            <person name="Liao Y."/>
            <person name="Shao Z."/>
        </authorList>
    </citation>
    <scope>NUCLEOTIDE SEQUENCE [LARGE SCALE GENOMIC DNA]</scope>
    <source>
        <strain evidence="5 6">22II1-22F38</strain>
    </source>
</reference>
<evidence type="ECO:0000256" key="1">
    <source>
        <dbReference type="ARBA" id="ARBA00023015"/>
    </source>
</evidence>
<evidence type="ECO:0000313" key="5">
    <source>
        <dbReference type="EMBL" id="KCZ61791.1"/>
    </source>
</evidence>
<dbReference type="GO" id="GO:0003700">
    <property type="term" value="F:DNA-binding transcription factor activity"/>
    <property type="evidence" value="ECO:0007669"/>
    <property type="project" value="InterPro"/>
</dbReference>
<name>A0A059E295_9PROT</name>
<evidence type="ECO:0000256" key="3">
    <source>
        <dbReference type="ARBA" id="ARBA00023163"/>
    </source>
</evidence>
<dbReference type="EMBL" id="AWFH01000012">
    <property type="protein sequence ID" value="KCZ61791.1"/>
    <property type="molecule type" value="Genomic_DNA"/>
</dbReference>
<protein>
    <recommendedName>
        <fullName evidence="4">HTH arsR-type domain-containing protein</fullName>
    </recommendedName>
</protein>
<keyword evidence="1" id="KW-0805">Transcription regulation</keyword>
<dbReference type="PATRIC" id="fig|1280948.3.peg.1701"/>
<organism evidence="5 6">
    <name type="scientific">Hyphomonas atlantica</name>
    <dbReference type="NCBI Taxonomy" id="1280948"/>
    <lineage>
        <taxon>Bacteria</taxon>
        <taxon>Pseudomonadati</taxon>
        <taxon>Pseudomonadota</taxon>
        <taxon>Alphaproteobacteria</taxon>
        <taxon>Hyphomonadales</taxon>
        <taxon>Hyphomonadaceae</taxon>
        <taxon>Hyphomonas</taxon>
    </lineage>
</organism>
<dbReference type="RefSeq" id="WP_035551029.1">
    <property type="nucleotide sequence ID" value="NZ_AWFH01000012.1"/>
</dbReference>
<dbReference type="Pfam" id="PF01022">
    <property type="entry name" value="HTH_5"/>
    <property type="match status" value="1"/>
</dbReference>
<dbReference type="AlphaFoldDB" id="A0A059E295"/>
<keyword evidence="6" id="KW-1185">Reference proteome</keyword>
<keyword evidence="3" id="KW-0804">Transcription</keyword>
<dbReference type="OrthoDB" id="9790747at2"/>
<dbReference type="STRING" id="1280948.HY36_04355"/>
<dbReference type="PANTHER" id="PTHR33154:SF33">
    <property type="entry name" value="TRANSCRIPTIONAL REPRESSOR SDPR"/>
    <property type="match status" value="1"/>
</dbReference>